<keyword evidence="5 7" id="KW-0378">Hydrolase</keyword>
<proteinExistence type="inferred from homology"/>
<keyword evidence="3 7" id="KW-0540">Nuclease</keyword>
<evidence type="ECO:0000256" key="6">
    <source>
        <dbReference type="ARBA" id="ARBA00022884"/>
    </source>
</evidence>
<evidence type="ECO:0000256" key="1">
    <source>
        <dbReference type="ARBA" id="ARBA00002663"/>
    </source>
</evidence>
<protein>
    <recommendedName>
        <fullName evidence="7 8">Ribonuclease P protein component</fullName>
        <shortName evidence="7">RNase P protein</shortName>
        <shortName evidence="7">RNaseP protein</shortName>
        <ecNumber evidence="7 8">3.1.26.5</ecNumber>
    </recommendedName>
    <alternativeName>
        <fullName evidence="7">Protein C5</fullName>
    </alternativeName>
</protein>
<dbReference type="RefSeq" id="WP_123131960.1">
    <property type="nucleotide sequence ID" value="NZ_RJJE01000002.1"/>
</dbReference>
<dbReference type="HAMAP" id="MF_00227">
    <property type="entry name" value="RNase_P"/>
    <property type="match status" value="1"/>
</dbReference>
<comment type="function">
    <text evidence="1 7">RNaseP catalyzes the removal of the 5'-leader sequence from pre-tRNA to produce the mature 5'-terminus. It can also cleave other RNA substrates such as 4.5S RNA. The protein component plays an auxiliary but essential role in vivo by binding to the 5'-leader sequence and broadening the substrate specificity of the ribozyme.</text>
</comment>
<evidence type="ECO:0000256" key="7">
    <source>
        <dbReference type="HAMAP-Rule" id="MF_00227"/>
    </source>
</evidence>
<dbReference type="AlphaFoldDB" id="A0A3M9N631"/>
<dbReference type="InterPro" id="IPR020568">
    <property type="entry name" value="Ribosomal_Su5_D2-typ_SF"/>
</dbReference>
<organism evidence="9 10">
    <name type="scientific">Rufibacter immobilis</name>
    <dbReference type="NCBI Taxonomy" id="1348778"/>
    <lineage>
        <taxon>Bacteria</taxon>
        <taxon>Pseudomonadati</taxon>
        <taxon>Bacteroidota</taxon>
        <taxon>Cytophagia</taxon>
        <taxon>Cytophagales</taxon>
        <taxon>Hymenobacteraceae</taxon>
        <taxon>Rufibacter</taxon>
    </lineage>
</organism>
<dbReference type="Pfam" id="PF00825">
    <property type="entry name" value="Ribonuclease_P"/>
    <property type="match status" value="1"/>
</dbReference>
<dbReference type="PANTHER" id="PTHR33992:SF1">
    <property type="entry name" value="RIBONUCLEASE P PROTEIN COMPONENT"/>
    <property type="match status" value="1"/>
</dbReference>
<dbReference type="InterPro" id="IPR014721">
    <property type="entry name" value="Ribsml_uS5_D2-typ_fold_subgr"/>
</dbReference>
<evidence type="ECO:0000313" key="9">
    <source>
        <dbReference type="EMBL" id="RNI32663.1"/>
    </source>
</evidence>
<evidence type="ECO:0000256" key="3">
    <source>
        <dbReference type="ARBA" id="ARBA00022722"/>
    </source>
</evidence>
<dbReference type="PROSITE" id="PS00648">
    <property type="entry name" value="RIBONUCLEASE_P"/>
    <property type="match status" value="1"/>
</dbReference>
<comment type="similarity">
    <text evidence="7">Belongs to the RnpA family.</text>
</comment>
<keyword evidence="4 7" id="KW-0255">Endonuclease</keyword>
<dbReference type="GO" id="GO:0000049">
    <property type="term" value="F:tRNA binding"/>
    <property type="evidence" value="ECO:0007669"/>
    <property type="project" value="UniProtKB-UniRule"/>
</dbReference>
<evidence type="ECO:0000256" key="4">
    <source>
        <dbReference type="ARBA" id="ARBA00022759"/>
    </source>
</evidence>
<dbReference type="PANTHER" id="PTHR33992">
    <property type="entry name" value="RIBONUCLEASE P PROTEIN COMPONENT"/>
    <property type="match status" value="1"/>
</dbReference>
<dbReference type="EMBL" id="RJJE01000002">
    <property type="protein sequence ID" value="RNI32663.1"/>
    <property type="molecule type" value="Genomic_DNA"/>
</dbReference>
<dbReference type="Gene3D" id="3.30.230.10">
    <property type="match status" value="1"/>
</dbReference>
<dbReference type="GO" id="GO:0042781">
    <property type="term" value="F:3'-tRNA processing endoribonuclease activity"/>
    <property type="evidence" value="ECO:0007669"/>
    <property type="project" value="TreeGrafter"/>
</dbReference>
<keyword evidence="6 7" id="KW-0694">RNA-binding</keyword>
<dbReference type="InterPro" id="IPR000100">
    <property type="entry name" value="RNase_P"/>
</dbReference>
<evidence type="ECO:0000256" key="5">
    <source>
        <dbReference type="ARBA" id="ARBA00022801"/>
    </source>
</evidence>
<dbReference type="InterPro" id="IPR020539">
    <property type="entry name" value="RNase_P_CS"/>
</dbReference>
<evidence type="ECO:0000256" key="2">
    <source>
        <dbReference type="ARBA" id="ARBA00022694"/>
    </source>
</evidence>
<evidence type="ECO:0000313" key="10">
    <source>
        <dbReference type="Proteomes" id="UP000271010"/>
    </source>
</evidence>
<gene>
    <name evidence="7 9" type="primary">rnpA</name>
    <name evidence="9" type="ORF">EFA69_04940</name>
</gene>
<evidence type="ECO:0000256" key="8">
    <source>
        <dbReference type="NCBIfam" id="TIGR00188"/>
    </source>
</evidence>
<dbReference type="GO" id="GO:0004526">
    <property type="term" value="F:ribonuclease P activity"/>
    <property type="evidence" value="ECO:0007669"/>
    <property type="project" value="UniProtKB-UniRule"/>
</dbReference>
<accession>A0A3M9N631</accession>
<comment type="caution">
    <text evidence="9">The sequence shown here is derived from an EMBL/GenBank/DDBJ whole genome shotgun (WGS) entry which is preliminary data.</text>
</comment>
<dbReference type="NCBIfam" id="TIGR00188">
    <property type="entry name" value="rnpA"/>
    <property type="match status" value="1"/>
</dbReference>
<dbReference type="OrthoDB" id="1524972at2"/>
<comment type="subunit">
    <text evidence="7">Consists of a catalytic RNA component (M1 or rnpB) and a protein subunit.</text>
</comment>
<dbReference type="EC" id="3.1.26.5" evidence="7 8"/>
<comment type="catalytic activity">
    <reaction evidence="7">
        <text>Endonucleolytic cleavage of RNA, removing 5'-extranucleotides from tRNA precursor.</text>
        <dbReference type="EC" id="3.1.26.5"/>
    </reaction>
</comment>
<dbReference type="GO" id="GO:0030677">
    <property type="term" value="C:ribonuclease P complex"/>
    <property type="evidence" value="ECO:0007669"/>
    <property type="project" value="TreeGrafter"/>
</dbReference>
<dbReference type="Proteomes" id="UP000271010">
    <property type="component" value="Unassembled WGS sequence"/>
</dbReference>
<keyword evidence="2 7" id="KW-0819">tRNA processing</keyword>
<name>A0A3M9N631_9BACT</name>
<keyword evidence="10" id="KW-1185">Reference proteome</keyword>
<reference evidence="9 10" key="1">
    <citation type="submission" date="2018-11" db="EMBL/GenBank/DDBJ databases">
        <title>Rufibacter latericius sp. nov., isolated from water in Baiyang Lake.</title>
        <authorList>
            <person name="Yang Y."/>
        </authorList>
    </citation>
    <scope>NUCLEOTIDE SEQUENCE [LARGE SCALE GENOMIC DNA]</scope>
    <source>
        <strain evidence="9 10">MCC P1</strain>
    </source>
</reference>
<dbReference type="SUPFAM" id="SSF54211">
    <property type="entry name" value="Ribosomal protein S5 domain 2-like"/>
    <property type="match status" value="1"/>
</dbReference>
<dbReference type="GO" id="GO:0001682">
    <property type="term" value="P:tRNA 5'-leader removal"/>
    <property type="evidence" value="ECO:0007669"/>
    <property type="project" value="UniProtKB-UniRule"/>
</dbReference>
<sequence length="135" mass="15783">MGTFTEHSAEEQPLSYRFPKEERLRSKKLIDRLFREGSSFNLYPLRFVVLQVPEPSEPPVQILVSVSKRHFKKAVDRNRLKRQMREAYRLHKHVLDQASTAGGTRYIAILYIGKEKNPFKVICKKLNSGLERLLS</sequence>